<dbReference type="PANTHER" id="PTHR45749">
    <property type="match status" value="1"/>
</dbReference>
<comment type="caution">
    <text evidence="2">The sequence shown here is derived from an EMBL/GenBank/DDBJ whole genome shotgun (WGS) entry which is preliminary data.</text>
</comment>
<protein>
    <recommendedName>
        <fullName evidence="1">HAT C-terminal dimerisation domain-containing protein</fullName>
    </recommendedName>
</protein>
<dbReference type="SUPFAM" id="SSF53098">
    <property type="entry name" value="Ribonuclease H-like"/>
    <property type="match status" value="1"/>
</dbReference>
<dbReference type="PANTHER" id="PTHR45749:SF35">
    <property type="entry name" value="AC-LIKE TRANSPOSASE-RELATED"/>
    <property type="match status" value="1"/>
</dbReference>
<accession>A0ABR3NQS7</accession>
<gene>
    <name evidence="2" type="ORF">QQF64_025952</name>
</gene>
<proteinExistence type="predicted"/>
<dbReference type="InterPro" id="IPR012337">
    <property type="entry name" value="RNaseH-like_sf"/>
</dbReference>
<evidence type="ECO:0000313" key="3">
    <source>
        <dbReference type="Proteomes" id="UP001558613"/>
    </source>
</evidence>
<keyword evidence="3" id="KW-1185">Reference proteome</keyword>
<organism evidence="2 3">
    <name type="scientific">Cirrhinus molitorella</name>
    <name type="common">mud carp</name>
    <dbReference type="NCBI Taxonomy" id="172907"/>
    <lineage>
        <taxon>Eukaryota</taxon>
        <taxon>Metazoa</taxon>
        <taxon>Chordata</taxon>
        <taxon>Craniata</taxon>
        <taxon>Vertebrata</taxon>
        <taxon>Euteleostomi</taxon>
        <taxon>Actinopterygii</taxon>
        <taxon>Neopterygii</taxon>
        <taxon>Teleostei</taxon>
        <taxon>Ostariophysi</taxon>
        <taxon>Cypriniformes</taxon>
        <taxon>Cyprinidae</taxon>
        <taxon>Labeoninae</taxon>
        <taxon>Labeonini</taxon>
        <taxon>Cirrhinus</taxon>
    </lineage>
</organism>
<dbReference type="InterPro" id="IPR008906">
    <property type="entry name" value="HATC_C_dom"/>
</dbReference>
<dbReference type="EMBL" id="JAYMGO010000003">
    <property type="protein sequence ID" value="KAL1279279.1"/>
    <property type="molecule type" value="Genomic_DNA"/>
</dbReference>
<feature type="domain" description="HAT C-terminal dimerisation" evidence="1">
    <location>
        <begin position="47"/>
        <end position="106"/>
    </location>
</feature>
<dbReference type="Proteomes" id="UP001558613">
    <property type="component" value="Unassembled WGS sequence"/>
</dbReference>
<sequence length="115" mass="13178">MREATHNGQLQNNCKKLERALHDIHSEDLVMEVRAAVHTFPDHVSTSPRDMLDYIYKEQLLDLYGNLSIALRLLLTLPITVASGERSFSALKLIKTYLRSTMKQERFVSTGTNFN</sequence>
<name>A0ABR3NQS7_9TELE</name>
<dbReference type="Pfam" id="PF05699">
    <property type="entry name" value="Dimer_Tnp_hAT"/>
    <property type="match status" value="1"/>
</dbReference>
<evidence type="ECO:0000259" key="1">
    <source>
        <dbReference type="Pfam" id="PF05699"/>
    </source>
</evidence>
<evidence type="ECO:0000313" key="2">
    <source>
        <dbReference type="EMBL" id="KAL1279279.1"/>
    </source>
</evidence>
<reference evidence="2 3" key="1">
    <citation type="submission" date="2023-09" db="EMBL/GenBank/DDBJ databases">
        <authorList>
            <person name="Wang M."/>
        </authorList>
    </citation>
    <scope>NUCLEOTIDE SEQUENCE [LARGE SCALE GENOMIC DNA]</scope>
    <source>
        <strain evidence="2">GT-2023</strain>
        <tissue evidence="2">Liver</tissue>
    </source>
</reference>